<protein>
    <recommendedName>
        <fullName evidence="4">DUF3710 domain-containing protein</fullName>
    </recommendedName>
</protein>
<gene>
    <name evidence="2" type="ORF">ACFP1K_16010</name>
</gene>
<evidence type="ECO:0000313" key="2">
    <source>
        <dbReference type="EMBL" id="MFC6082674.1"/>
    </source>
</evidence>
<comment type="caution">
    <text evidence="2">The sequence shown here is derived from an EMBL/GenBank/DDBJ whole genome shotgun (WGS) entry which is preliminary data.</text>
</comment>
<proteinExistence type="predicted"/>
<organism evidence="2 3">
    <name type="scientific">Sphaerisporangium aureirubrum</name>
    <dbReference type="NCBI Taxonomy" id="1544736"/>
    <lineage>
        <taxon>Bacteria</taxon>
        <taxon>Bacillati</taxon>
        <taxon>Actinomycetota</taxon>
        <taxon>Actinomycetes</taxon>
        <taxon>Streptosporangiales</taxon>
        <taxon>Streptosporangiaceae</taxon>
        <taxon>Sphaerisporangium</taxon>
    </lineage>
</organism>
<evidence type="ECO:0008006" key="4">
    <source>
        <dbReference type="Google" id="ProtNLM"/>
    </source>
</evidence>
<dbReference type="EMBL" id="JBHSRF010000019">
    <property type="protein sequence ID" value="MFC6082674.1"/>
    <property type="molecule type" value="Genomic_DNA"/>
</dbReference>
<feature type="region of interest" description="Disordered" evidence="1">
    <location>
        <begin position="1"/>
        <end position="20"/>
    </location>
</feature>
<evidence type="ECO:0000313" key="3">
    <source>
        <dbReference type="Proteomes" id="UP001596137"/>
    </source>
</evidence>
<evidence type="ECO:0000256" key="1">
    <source>
        <dbReference type="SAM" id="MobiDB-lite"/>
    </source>
</evidence>
<dbReference type="Proteomes" id="UP001596137">
    <property type="component" value="Unassembled WGS sequence"/>
</dbReference>
<dbReference type="RefSeq" id="WP_380753250.1">
    <property type="nucleotide sequence ID" value="NZ_JBHSRF010000019.1"/>
</dbReference>
<sequence>MFFEPPAAEEETTRPSRPGLPAWYAPPAEEMGAVVVSGLVLARTPDVAVTLPTLQAFGNGCLMNVDIVLRRHTLSPGDFQALQLSVYPHMVGEVGADRLPDKLLRFGVRFAGGVKATTVGQSFDLTRLQRDPPPPPRLSLLLGGVSMRSGDDDAGVVTMGLWLWPSPPPETFELAVKWPAAGIDLSITALDGAAIASAAGRSLPYWPDSAPSD</sequence>
<name>A0ABW1NH10_9ACTN</name>
<accession>A0ABW1NH10</accession>
<reference evidence="3" key="1">
    <citation type="journal article" date="2019" name="Int. J. Syst. Evol. Microbiol.">
        <title>The Global Catalogue of Microorganisms (GCM) 10K type strain sequencing project: providing services to taxonomists for standard genome sequencing and annotation.</title>
        <authorList>
            <consortium name="The Broad Institute Genomics Platform"/>
            <consortium name="The Broad Institute Genome Sequencing Center for Infectious Disease"/>
            <person name="Wu L."/>
            <person name="Ma J."/>
        </authorList>
    </citation>
    <scope>NUCLEOTIDE SEQUENCE [LARGE SCALE GENOMIC DNA]</scope>
    <source>
        <strain evidence="3">JCM 30346</strain>
    </source>
</reference>
<keyword evidence="3" id="KW-1185">Reference proteome</keyword>